<evidence type="ECO:0000313" key="3">
    <source>
        <dbReference type="Proteomes" id="UP000216001"/>
    </source>
</evidence>
<evidence type="ECO:0000256" key="1">
    <source>
        <dbReference type="SAM" id="MobiDB-lite"/>
    </source>
</evidence>
<dbReference type="EMBL" id="NOWC01000031">
    <property type="protein sequence ID" value="OZS72764.1"/>
    <property type="molecule type" value="Genomic_DNA"/>
</dbReference>
<feature type="region of interest" description="Disordered" evidence="1">
    <location>
        <begin position="109"/>
        <end position="130"/>
    </location>
</feature>
<reference evidence="2 3" key="1">
    <citation type="submission" date="2017-07" db="EMBL/GenBank/DDBJ databases">
        <title>blaIMP-27 on transferable plasmids in Proteus mirabilis and Providencia rettgeri.</title>
        <authorList>
            <person name="Potter R."/>
        </authorList>
    </citation>
    <scope>NUCLEOTIDE SEQUENCE [LARGE SCALE GENOMIC DNA]</scope>
    <source>
        <strain evidence="2 3">PR1</strain>
    </source>
</reference>
<name>A0A264VN52_PRORE</name>
<organism evidence="2 3">
    <name type="scientific">Providencia rettgeri</name>
    <dbReference type="NCBI Taxonomy" id="587"/>
    <lineage>
        <taxon>Bacteria</taxon>
        <taxon>Pseudomonadati</taxon>
        <taxon>Pseudomonadota</taxon>
        <taxon>Gammaproteobacteria</taxon>
        <taxon>Enterobacterales</taxon>
        <taxon>Morganellaceae</taxon>
        <taxon>Providencia</taxon>
    </lineage>
</organism>
<proteinExistence type="predicted"/>
<accession>A0A264VN52</accession>
<dbReference type="AlphaFoldDB" id="A0A264VN52"/>
<sequence>MGINFMKNDTKIVSSDTLAMMIQKKGNKDSITKKTKKIITNEIERLIQTKSEENSKMLCSSWLSLDKIKSYKVKQELMMCFSDNMIKVDNAHPTIGSRKSNHEVNEPIALSGEDNQKSNSSNGIEKGKPMNLNDNYLDSSSIDGELQLRISLNCDSSIKKLKESLISYLAGKEITECKIKKITKLIDELNKKQDLIVIKTRIAEAFGITSLNDSNPEEIVNIFIGKLNGKISNIEFKNKATSTTDLMEFHIKNILNYNELMDDFKPEIPIELKADIDSAIERNDFHRVKSLLNKIKRNKVSDIYSSVRSYLRYGKIFPNGSDDDEKIEKIIHEIENPSVKYRILNFFMDMKFKILKLYNKLF</sequence>
<gene>
    <name evidence="2" type="ORF">CHI95_20345</name>
</gene>
<comment type="caution">
    <text evidence="2">The sequence shown here is derived from an EMBL/GenBank/DDBJ whole genome shotgun (WGS) entry which is preliminary data.</text>
</comment>
<dbReference type="Proteomes" id="UP000216001">
    <property type="component" value="Unassembled WGS sequence"/>
</dbReference>
<evidence type="ECO:0000313" key="2">
    <source>
        <dbReference type="EMBL" id="OZS72764.1"/>
    </source>
</evidence>
<protein>
    <submittedName>
        <fullName evidence="2">Uncharacterized protein</fullName>
    </submittedName>
</protein>